<protein>
    <recommendedName>
        <fullName evidence="5">UvrD-like helicase C-terminal domain-containing protein</fullName>
    </recommendedName>
</protein>
<dbReference type="GO" id="GO:0005524">
    <property type="term" value="F:ATP binding"/>
    <property type="evidence" value="ECO:0007669"/>
    <property type="project" value="UniProtKB-KW"/>
</dbReference>
<dbReference type="GO" id="GO:0016787">
    <property type="term" value="F:hydrolase activity"/>
    <property type="evidence" value="ECO:0007669"/>
    <property type="project" value="UniProtKB-KW"/>
</dbReference>
<evidence type="ECO:0000313" key="7">
    <source>
        <dbReference type="Proteomes" id="UP000177006"/>
    </source>
</evidence>
<dbReference type="PANTHER" id="PTHR11070">
    <property type="entry name" value="UVRD / RECB / PCRA DNA HELICASE FAMILY MEMBER"/>
    <property type="match status" value="1"/>
</dbReference>
<dbReference type="InterPro" id="IPR027417">
    <property type="entry name" value="P-loop_NTPase"/>
</dbReference>
<dbReference type="Gene3D" id="1.10.486.10">
    <property type="entry name" value="PCRA, domain 4"/>
    <property type="match status" value="1"/>
</dbReference>
<sequence>MATEFPVLSDFLENVSLVQQDYLPDKNPGENNHEAITLMTLHAAKGLEFPTVFLTGMEEGLFPHSRSLLSKDELEEERRLCYVGITRAKEKLYLTYARRRLWFGSYGSNSVSRFVADLPEHLLEFISDLGSFG</sequence>
<dbReference type="PANTHER" id="PTHR11070:SF2">
    <property type="entry name" value="ATP-DEPENDENT DNA HELICASE SRS2"/>
    <property type="match status" value="1"/>
</dbReference>
<dbReference type="InterPro" id="IPR014017">
    <property type="entry name" value="DNA_helicase_UvrD-like_C"/>
</dbReference>
<comment type="caution">
    <text evidence="6">The sequence shown here is derived from an EMBL/GenBank/DDBJ whole genome shotgun (WGS) entry which is preliminary data.</text>
</comment>
<reference evidence="6 7" key="1">
    <citation type="journal article" date="2016" name="Nat. Commun.">
        <title>Thousands of microbial genomes shed light on interconnected biogeochemical processes in an aquifer system.</title>
        <authorList>
            <person name="Anantharaman K."/>
            <person name="Brown C.T."/>
            <person name="Hug L.A."/>
            <person name="Sharon I."/>
            <person name="Castelle C.J."/>
            <person name="Probst A.J."/>
            <person name="Thomas B.C."/>
            <person name="Singh A."/>
            <person name="Wilkins M.J."/>
            <person name="Karaoz U."/>
            <person name="Brodie E.L."/>
            <person name="Williams K.H."/>
            <person name="Hubbard S.S."/>
            <person name="Banfield J.F."/>
        </authorList>
    </citation>
    <scope>NUCLEOTIDE SEQUENCE [LARGE SCALE GENOMIC DNA]</scope>
</reference>
<keyword evidence="4" id="KW-0067">ATP-binding</keyword>
<evidence type="ECO:0000256" key="1">
    <source>
        <dbReference type="ARBA" id="ARBA00022741"/>
    </source>
</evidence>
<accession>A0A1F5E4M2</accession>
<feature type="domain" description="UvrD-like helicase C-terminal" evidence="5">
    <location>
        <begin position="8"/>
        <end position="98"/>
    </location>
</feature>
<dbReference type="InterPro" id="IPR000212">
    <property type="entry name" value="DNA_helicase_UvrD/REP"/>
</dbReference>
<dbReference type="Gene3D" id="3.40.50.300">
    <property type="entry name" value="P-loop containing nucleotide triphosphate hydrolases"/>
    <property type="match status" value="1"/>
</dbReference>
<dbReference type="GO" id="GO:0000725">
    <property type="term" value="P:recombinational repair"/>
    <property type="evidence" value="ECO:0007669"/>
    <property type="project" value="TreeGrafter"/>
</dbReference>
<keyword evidence="3" id="KW-0347">Helicase</keyword>
<dbReference type="Proteomes" id="UP000177006">
    <property type="component" value="Unassembled WGS sequence"/>
</dbReference>
<evidence type="ECO:0000313" key="6">
    <source>
        <dbReference type="EMBL" id="OGD62359.1"/>
    </source>
</evidence>
<dbReference type="STRING" id="1797457.A2160_03895"/>
<dbReference type="GO" id="GO:0003677">
    <property type="term" value="F:DNA binding"/>
    <property type="evidence" value="ECO:0007669"/>
    <property type="project" value="InterPro"/>
</dbReference>
<dbReference type="GO" id="GO:0005829">
    <property type="term" value="C:cytosol"/>
    <property type="evidence" value="ECO:0007669"/>
    <property type="project" value="TreeGrafter"/>
</dbReference>
<keyword evidence="2" id="KW-0378">Hydrolase</keyword>
<evidence type="ECO:0000259" key="5">
    <source>
        <dbReference type="Pfam" id="PF13361"/>
    </source>
</evidence>
<evidence type="ECO:0000256" key="4">
    <source>
        <dbReference type="ARBA" id="ARBA00022840"/>
    </source>
</evidence>
<dbReference type="GO" id="GO:0043138">
    <property type="term" value="F:3'-5' DNA helicase activity"/>
    <property type="evidence" value="ECO:0007669"/>
    <property type="project" value="TreeGrafter"/>
</dbReference>
<dbReference type="Pfam" id="PF13361">
    <property type="entry name" value="UvrD_C"/>
    <property type="match status" value="1"/>
</dbReference>
<gene>
    <name evidence="6" type="ORF">A2160_03895</name>
</gene>
<dbReference type="EMBL" id="MEZK01000022">
    <property type="protein sequence ID" value="OGD62359.1"/>
    <property type="molecule type" value="Genomic_DNA"/>
</dbReference>
<organism evidence="6 7">
    <name type="scientific">Candidatus Beckwithbacteria bacterium RBG_13_42_9</name>
    <dbReference type="NCBI Taxonomy" id="1797457"/>
    <lineage>
        <taxon>Bacteria</taxon>
        <taxon>Candidatus Beckwithiibacteriota</taxon>
    </lineage>
</organism>
<dbReference type="GO" id="GO:0033202">
    <property type="term" value="C:DNA helicase complex"/>
    <property type="evidence" value="ECO:0007669"/>
    <property type="project" value="TreeGrafter"/>
</dbReference>
<keyword evidence="1" id="KW-0547">Nucleotide-binding</keyword>
<dbReference type="SUPFAM" id="SSF52540">
    <property type="entry name" value="P-loop containing nucleoside triphosphate hydrolases"/>
    <property type="match status" value="1"/>
</dbReference>
<proteinExistence type="predicted"/>
<evidence type="ECO:0000256" key="3">
    <source>
        <dbReference type="ARBA" id="ARBA00022806"/>
    </source>
</evidence>
<evidence type="ECO:0000256" key="2">
    <source>
        <dbReference type="ARBA" id="ARBA00022801"/>
    </source>
</evidence>
<dbReference type="AlphaFoldDB" id="A0A1F5E4M2"/>
<name>A0A1F5E4M2_9BACT</name>
<dbReference type="CDD" id="cd18807">
    <property type="entry name" value="SF1_C_UvrD"/>
    <property type="match status" value="1"/>
</dbReference>